<sequence length="397" mass="43886">MMARIMRTDQRLVNPGDDKFKLTTVFCYLFSQLYKAKNCVAGFPSQMGAGLALPFEHEVLKKNNIQQLDFPAATAIGLVFEPTPFQDPENAPVIEPFFNIYQQAKDILPVAAADMRRYKAQVMHQKADLASSESNLSAAKAEHAQCKVVLKILEDTLVGGLWSMARSLAERGCRTYKEFVDIILTSNDFNFQALQQGLASSLRVEAITTLELPGVASPGGDIRCGLCITARNFRQGIAEQQQQGEQQLEDGGEQQQQLENGGEQQQDNGADQRQQLENGGEHQQEQEDGELPGANKGKDMERLLQLHQQEAPGNPSLIGMMTMTLQGTKRRMFCRGIPDDDADAAGNEEADDVRPGEPVNHQDSDDDATDSMEVENRVLPQFSSGAYEGWVDLSRFS</sequence>
<gene>
    <name evidence="2" type="ORF">ODALV1_LOCUS31592</name>
</gene>
<evidence type="ECO:0000313" key="2">
    <source>
        <dbReference type="EMBL" id="CAL8148981.1"/>
    </source>
</evidence>
<feature type="region of interest" description="Disordered" evidence="1">
    <location>
        <begin position="336"/>
        <end position="373"/>
    </location>
</feature>
<feature type="compositionally biased region" description="Low complexity" evidence="1">
    <location>
        <begin position="253"/>
        <end position="278"/>
    </location>
</feature>
<dbReference type="EMBL" id="CAXLJM020000183">
    <property type="protein sequence ID" value="CAL8148981.1"/>
    <property type="molecule type" value="Genomic_DNA"/>
</dbReference>
<protein>
    <submittedName>
        <fullName evidence="2">Uncharacterized protein</fullName>
    </submittedName>
</protein>
<evidence type="ECO:0000313" key="3">
    <source>
        <dbReference type="Proteomes" id="UP001642540"/>
    </source>
</evidence>
<evidence type="ECO:0000256" key="1">
    <source>
        <dbReference type="SAM" id="MobiDB-lite"/>
    </source>
</evidence>
<comment type="caution">
    <text evidence="2">The sequence shown here is derived from an EMBL/GenBank/DDBJ whole genome shotgun (WGS) entry which is preliminary data.</text>
</comment>
<name>A0ABP1SA43_9HEXA</name>
<feature type="compositionally biased region" description="Basic and acidic residues" evidence="1">
    <location>
        <begin position="352"/>
        <end position="363"/>
    </location>
</feature>
<feature type="compositionally biased region" description="Acidic residues" evidence="1">
    <location>
        <begin position="364"/>
        <end position="373"/>
    </location>
</feature>
<reference evidence="2 3" key="1">
    <citation type="submission" date="2024-08" db="EMBL/GenBank/DDBJ databases">
        <authorList>
            <person name="Cucini C."/>
            <person name="Frati F."/>
        </authorList>
    </citation>
    <scope>NUCLEOTIDE SEQUENCE [LARGE SCALE GENOMIC DNA]</scope>
</reference>
<feature type="compositionally biased region" description="Acidic residues" evidence="1">
    <location>
        <begin position="339"/>
        <end position="351"/>
    </location>
</feature>
<proteinExistence type="predicted"/>
<keyword evidence="3" id="KW-1185">Reference proteome</keyword>
<accession>A0ABP1SA43</accession>
<feature type="region of interest" description="Disordered" evidence="1">
    <location>
        <begin position="238"/>
        <end position="296"/>
    </location>
</feature>
<organism evidence="2 3">
    <name type="scientific">Orchesella dallaii</name>
    <dbReference type="NCBI Taxonomy" id="48710"/>
    <lineage>
        <taxon>Eukaryota</taxon>
        <taxon>Metazoa</taxon>
        <taxon>Ecdysozoa</taxon>
        <taxon>Arthropoda</taxon>
        <taxon>Hexapoda</taxon>
        <taxon>Collembola</taxon>
        <taxon>Entomobryomorpha</taxon>
        <taxon>Entomobryoidea</taxon>
        <taxon>Orchesellidae</taxon>
        <taxon>Orchesellinae</taxon>
        <taxon>Orchesella</taxon>
    </lineage>
</organism>
<dbReference type="Proteomes" id="UP001642540">
    <property type="component" value="Unassembled WGS sequence"/>
</dbReference>